<dbReference type="PANTHER" id="PTHR43537">
    <property type="entry name" value="TRANSCRIPTIONAL REGULATOR, GNTR FAMILY"/>
    <property type="match status" value="1"/>
</dbReference>
<reference evidence="6" key="1">
    <citation type="submission" date="2020-10" db="EMBL/GenBank/DDBJ databases">
        <title>Sequencing the genomes of 1000 actinobacteria strains.</title>
        <authorList>
            <person name="Klenk H.-P."/>
        </authorList>
    </citation>
    <scope>NUCLEOTIDE SEQUENCE</scope>
    <source>
        <strain evidence="6">DSM 45354</strain>
    </source>
</reference>
<dbReference type="AlphaFoldDB" id="A0A927N002"/>
<dbReference type="PANTHER" id="PTHR43537:SF5">
    <property type="entry name" value="UXU OPERON TRANSCRIPTIONAL REGULATOR"/>
    <property type="match status" value="1"/>
</dbReference>
<comment type="caution">
    <text evidence="6">The sequence shown here is derived from an EMBL/GenBank/DDBJ whole genome shotgun (WGS) entry which is preliminary data.</text>
</comment>
<sequence length="270" mass="29060">MALKAIDLGEESGSLADAVAGRLRELIHSGRWPPGFKLPTERQLIEQLEVSRSPLREALKMLESAGLIHAHVGRGRFVQGQLSAQASLSLVRTWLQAHRRDLEHLNQIRCAIEPAAVRLIPRAALPSLVEELRAGVEEAALACARGDAIRMSRLDRDFHATICEAASNPPMVAMAVGLIEATMPFGQRVYAIPEAARNSLADHTAITNALAAGDLRLARRLVERHHRLAFKVALTHRVEGEGEGEGDQPGTEDASRPTPAASGAAGTPYG</sequence>
<evidence type="ECO:0000313" key="7">
    <source>
        <dbReference type="Proteomes" id="UP000638648"/>
    </source>
</evidence>
<dbReference type="CDD" id="cd07377">
    <property type="entry name" value="WHTH_GntR"/>
    <property type="match status" value="1"/>
</dbReference>
<gene>
    <name evidence="6" type="ORF">HEB94_006140</name>
</gene>
<dbReference type="InterPro" id="IPR036388">
    <property type="entry name" value="WH-like_DNA-bd_sf"/>
</dbReference>
<dbReference type="GO" id="GO:0003700">
    <property type="term" value="F:DNA-binding transcription factor activity"/>
    <property type="evidence" value="ECO:0007669"/>
    <property type="project" value="InterPro"/>
</dbReference>
<dbReference type="Gene3D" id="1.20.120.530">
    <property type="entry name" value="GntR ligand-binding domain-like"/>
    <property type="match status" value="1"/>
</dbReference>
<dbReference type="SUPFAM" id="SSF48008">
    <property type="entry name" value="GntR ligand-binding domain-like"/>
    <property type="match status" value="1"/>
</dbReference>
<accession>A0A927N002</accession>
<dbReference type="Gene3D" id="1.10.10.10">
    <property type="entry name" value="Winged helix-like DNA-binding domain superfamily/Winged helix DNA-binding domain"/>
    <property type="match status" value="1"/>
</dbReference>
<dbReference type="SUPFAM" id="SSF46785">
    <property type="entry name" value="Winged helix' DNA-binding domain"/>
    <property type="match status" value="1"/>
</dbReference>
<evidence type="ECO:0000256" key="4">
    <source>
        <dbReference type="SAM" id="MobiDB-lite"/>
    </source>
</evidence>
<evidence type="ECO:0000259" key="5">
    <source>
        <dbReference type="PROSITE" id="PS50949"/>
    </source>
</evidence>
<name>A0A927N002_9ACTN</name>
<dbReference type="InterPro" id="IPR008920">
    <property type="entry name" value="TF_FadR/GntR_C"/>
</dbReference>
<evidence type="ECO:0000256" key="2">
    <source>
        <dbReference type="ARBA" id="ARBA00023125"/>
    </source>
</evidence>
<dbReference type="Pfam" id="PF07729">
    <property type="entry name" value="FCD"/>
    <property type="match status" value="1"/>
</dbReference>
<dbReference type="RefSeq" id="WP_192752892.1">
    <property type="nucleotide sequence ID" value="NZ_BAABJL010000142.1"/>
</dbReference>
<organism evidence="6 7">
    <name type="scientific">Actinopolymorpha pittospori</name>
    <dbReference type="NCBI Taxonomy" id="648752"/>
    <lineage>
        <taxon>Bacteria</taxon>
        <taxon>Bacillati</taxon>
        <taxon>Actinomycetota</taxon>
        <taxon>Actinomycetes</taxon>
        <taxon>Propionibacteriales</taxon>
        <taxon>Actinopolymorphaceae</taxon>
        <taxon>Actinopolymorpha</taxon>
    </lineage>
</organism>
<keyword evidence="2 6" id="KW-0238">DNA-binding</keyword>
<dbReference type="Pfam" id="PF00392">
    <property type="entry name" value="GntR"/>
    <property type="match status" value="1"/>
</dbReference>
<dbReference type="EMBL" id="JADBEM010000001">
    <property type="protein sequence ID" value="MBE1609292.1"/>
    <property type="molecule type" value="Genomic_DNA"/>
</dbReference>
<keyword evidence="1" id="KW-0805">Transcription regulation</keyword>
<feature type="compositionally biased region" description="Low complexity" evidence="4">
    <location>
        <begin position="256"/>
        <end position="270"/>
    </location>
</feature>
<evidence type="ECO:0000256" key="3">
    <source>
        <dbReference type="ARBA" id="ARBA00023163"/>
    </source>
</evidence>
<keyword evidence="3" id="KW-0804">Transcription</keyword>
<dbReference type="Proteomes" id="UP000638648">
    <property type="component" value="Unassembled WGS sequence"/>
</dbReference>
<evidence type="ECO:0000313" key="6">
    <source>
        <dbReference type="EMBL" id="MBE1609292.1"/>
    </source>
</evidence>
<dbReference type="PRINTS" id="PR00035">
    <property type="entry name" value="HTHGNTR"/>
</dbReference>
<feature type="region of interest" description="Disordered" evidence="4">
    <location>
        <begin position="239"/>
        <end position="270"/>
    </location>
</feature>
<keyword evidence="7" id="KW-1185">Reference proteome</keyword>
<proteinExistence type="predicted"/>
<dbReference type="SMART" id="SM00345">
    <property type="entry name" value="HTH_GNTR"/>
    <property type="match status" value="1"/>
</dbReference>
<feature type="domain" description="HTH gntR-type" evidence="5">
    <location>
        <begin position="13"/>
        <end position="81"/>
    </location>
</feature>
<dbReference type="PROSITE" id="PS50949">
    <property type="entry name" value="HTH_GNTR"/>
    <property type="match status" value="1"/>
</dbReference>
<protein>
    <submittedName>
        <fullName evidence="6">DNA-binding FadR family transcriptional regulator</fullName>
    </submittedName>
</protein>
<dbReference type="GO" id="GO:0003677">
    <property type="term" value="F:DNA binding"/>
    <property type="evidence" value="ECO:0007669"/>
    <property type="project" value="UniProtKB-KW"/>
</dbReference>
<dbReference type="InterPro" id="IPR000524">
    <property type="entry name" value="Tscrpt_reg_HTH_GntR"/>
</dbReference>
<dbReference type="InterPro" id="IPR036390">
    <property type="entry name" value="WH_DNA-bd_sf"/>
</dbReference>
<dbReference type="SMART" id="SM00895">
    <property type="entry name" value="FCD"/>
    <property type="match status" value="1"/>
</dbReference>
<evidence type="ECO:0000256" key="1">
    <source>
        <dbReference type="ARBA" id="ARBA00023015"/>
    </source>
</evidence>
<dbReference type="InterPro" id="IPR011711">
    <property type="entry name" value="GntR_C"/>
</dbReference>